<dbReference type="EMBL" id="BOQN01000087">
    <property type="protein sequence ID" value="GIM94893.1"/>
    <property type="molecule type" value="Genomic_DNA"/>
</dbReference>
<protein>
    <submittedName>
        <fullName evidence="2">Uncharacterized protein</fullName>
    </submittedName>
</protein>
<feature type="compositionally biased region" description="Low complexity" evidence="1">
    <location>
        <begin position="57"/>
        <end position="77"/>
    </location>
</feature>
<keyword evidence="3" id="KW-1185">Reference proteome</keyword>
<evidence type="ECO:0000313" key="2">
    <source>
        <dbReference type="EMBL" id="GIM94893.1"/>
    </source>
</evidence>
<name>A0A919W7D8_9ACTN</name>
<feature type="region of interest" description="Disordered" evidence="1">
    <location>
        <begin position="51"/>
        <end position="109"/>
    </location>
</feature>
<accession>A0A919W7D8</accession>
<organism evidence="2 3">
    <name type="scientific">Paractinoplanes toevensis</name>
    <dbReference type="NCBI Taxonomy" id="571911"/>
    <lineage>
        <taxon>Bacteria</taxon>
        <taxon>Bacillati</taxon>
        <taxon>Actinomycetota</taxon>
        <taxon>Actinomycetes</taxon>
        <taxon>Micromonosporales</taxon>
        <taxon>Micromonosporaceae</taxon>
        <taxon>Paractinoplanes</taxon>
    </lineage>
</organism>
<dbReference type="AlphaFoldDB" id="A0A919W7D8"/>
<dbReference type="RefSeq" id="WP_213010641.1">
    <property type="nucleotide sequence ID" value="NZ_BOQN01000087.1"/>
</dbReference>
<sequence>MADDAIAQEMIDMTDEDRRLQPGAHSGDFTAQLAHRKVTVRNGDRLTEIIAEHGWPARRSTARRSPASSTAPPSRGPAKTRSGWISGVRKPDWTRSRSTSPNTRRPDPP</sequence>
<proteinExistence type="predicted"/>
<reference evidence="2 3" key="1">
    <citation type="submission" date="2021-03" db="EMBL/GenBank/DDBJ databases">
        <title>Whole genome shotgun sequence of Actinoplanes toevensis NBRC 105298.</title>
        <authorList>
            <person name="Komaki H."/>
            <person name="Tamura T."/>
        </authorList>
    </citation>
    <scope>NUCLEOTIDE SEQUENCE [LARGE SCALE GENOMIC DNA]</scope>
    <source>
        <strain evidence="2 3">NBRC 105298</strain>
    </source>
</reference>
<gene>
    <name evidence="2" type="ORF">Ato02nite_066860</name>
</gene>
<dbReference type="Proteomes" id="UP000677082">
    <property type="component" value="Unassembled WGS sequence"/>
</dbReference>
<comment type="caution">
    <text evidence="2">The sequence shown here is derived from an EMBL/GenBank/DDBJ whole genome shotgun (WGS) entry which is preliminary data.</text>
</comment>
<evidence type="ECO:0000313" key="3">
    <source>
        <dbReference type="Proteomes" id="UP000677082"/>
    </source>
</evidence>
<evidence type="ECO:0000256" key="1">
    <source>
        <dbReference type="SAM" id="MobiDB-lite"/>
    </source>
</evidence>